<feature type="region of interest" description="Disordered" evidence="1">
    <location>
        <begin position="12"/>
        <end position="33"/>
    </location>
</feature>
<organism evidence="2 3">
    <name type="scientific">Lithospermum erythrorhizon</name>
    <name type="common">Purple gromwell</name>
    <name type="synonym">Lithospermum officinale var. erythrorhizon</name>
    <dbReference type="NCBI Taxonomy" id="34254"/>
    <lineage>
        <taxon>Eukaryota</taxon>
        <taxon>Viridiplantae</taxon>
        <taxon>Streptophyta</taxon>
        <taxon>Embryophyta</taxon>
        <taxon>Tracheophyta</taxon>
        <taxon>Spermatophyta</taxon>
        <taxon>Magnoliopsida</taxon>
        <taxon>eudicotyledons</taxon>
        <taxon>Gunneridae</taxon>
        <taxon>Pentapetalae</taxon>
        <taxon>asterids</taxon>
        <taxon>lamiids</taxon>
        <taxon>Boraginales</taxon>
        <taxon>Boraginaceae</taxon>
        <taxon>Boraginoideae</taxon>
        <taxon>Lithospermeae</taxon>
        <taxon>Lithospermum</taxon>
    </lineage>
</organism>
<dbReference type="AlphaFoldDB" id="A0AAV3QLH7"/>
<dbReference type="Proteomes" id="UP001454036">
    <property type="component" value="Unassembled WGS sequence"/>
</dbReference>
<evidence type="ECO:0000313" key="3">
    <source>
        <dbReference type="Proteomes" id="UP001454036"/>
    </source>
</evidence>
<feature type="region of interest" description="Disordered" evidence="1">
    <location>
        <begin position="47"/>
        <end position="78"/>
    </location>
</feature>
<protein>
    <submittedName>
        <fullName evidence="2">Uncharacterized protein</fullName>
    </submittedName>
</protein>
<accession>A0AAV3QLH7</accession>
<evidence type="ECO:0000256" key="1">
    <source>
        <dbReference type="SAM" id="MobiDB-lite"/>
    </source>
</evidence>
<gene>
    <name evidence="2" type="ORF">LIER_39809</name>
</gene>
<evidence type="ECO:0000313" key="2">
    <source>
        <dbReference type="EMBL" id="GAA0164528.1"/>
    </source>
</evidence>
<dbReference type="EMBL" id="BAABME010021908">
    <property type="protein sequence ID" value="GAA0164528.1"/>
    <property type="molecule type" value="Genomic_DNA"/>
</dbReference>
<sequence length="132" mass="13733">MDYGFGGEVLGGVHLEEESDSEEVPRVLRKGNTPVLEGSGHSLGILGDVASPRVPPGFAPTGAEGEETGTEERLPPSAEVSGQFQLEAEILGEGHNSHLEGVGVTDVLKSTINDSSLAYSNGVIILERNSGH</sequence>
<keyword evidence="3" id="KW-1185">Reference proteome</keyword>
<comment type="caution">
    <text evidence="2">The sequence shown here is derived from an EMBL/GenBank/DDBJ whole genome shotgun (WGS) entry which is preliminary data.</text>
</comment>
<reference evidence="2 3" key="1">
    <citation type="submission" date="2024-01" db="EMBL/GenBank/DDBJ databases">
        <title>The complete chloroplast genome sequence of Lithospermum erythrorhizon: insights into the phylogenetic relationship among Boraginaceae species and the maternal lineages of purple gromwells.</title>
        <authorList>
            <person name="Okada T."/>
            <person name="Watanabe K."/>
        </authorList>
    </citation>
    <scope>NUCLEOTIDE SEQUENCE [LARGE SCALE GENOMIC DNA]</scope>
</reference>
<proteinExistence type="predicted"/>
<name>A0AAV3QLH7_LITER</name>